<dbReference type="InterPro" id="IPR050797">
    <property type="entry name" value="Carb_Metab_Trans_Reg"/>
</dbReference>
<evidence type="ECO:0000259" key="2">
    <source>
        <dbReference type="PROSITE" id="PS50048"/>
    </source>
</evidence>
<evidence type="ECO:0000313" key="4">
    <source>
        <dbReference type="Proteomes" id="UP001215280"/>
    </source>
</evidence>
<dbReference type="SMART" id="SM00066">
    <property type="entry name" value="GAL4"/>
    <property type="match status" value="1"/>
</dbReference>
<dbReference type="PROSITE" id="PS50048">
    <property type="entry name" value="ZN2_CY6_FUNGAL_2"/>
    <property type="match status" value="1"/>
</dbReference>
<dbReference type="SUPFAM" id="SSF57701">
    <property type="entry name" value="Zn2/Cys6 DNA-binding domain"/>
    <property type="match status" value="1"/>
</dbReference>
<organism evidence="3 4">
    <name type="scientific">Mycena maculata</name>
    <dbReference type="NCBI Taxonomy" id="230809"/>
    <lineage>
        <taxon>Eukaryota</taxon>
        <taxon>Fungi</taxon>
        <taxon>Dikarya</taxon>
        <taxon>Basidiomycota</taxon>
        <taxon>Agaricomycotina</taxon>
        <taxon>Agaricomycetes</taxon>
        <taxon>Agaricomycetidae</taxon>
        <taxon>Agaricales</taxon>
        <taxon>Marasmiineae</taxon>
        <taxon>Mycenaceae</taxon>
        <taxon>Mycena</taxon>
    </lineage>
</organism>
<dbReference type="EMBL" id="JARJLG010000001">
    <property type="protein sequence ID" value="KAJ7785085.1"/>
    <property type="molecule type" value="Genomic_DNA"/>
</dbReference>
<accession>A0AAD7P2C3</accession>
<comment type="caution">
    <text evidence="3">The sequence shown here is derived from an EMBL/GenBank/DDBJ whole genome shotgun (WGS) entry which is preliminary data.</text>
</comment>
<evidence type="ECO:0000256" key="1">
    <source>
        <dbReference type="ARBA" id="ARBA00023242"/>
    </source>
</evidence>
<evidence type="ECO:0000313" key="3">
    <source>
        <dbReference type="EMBL" id="KAJ7785085.1"/>
    </source>
</evidence>
<reference evidence="3" key="1">
    <citation type="submission" date="2023-03" db="EMBL/GenBank/DDBJ databases">
        <title>Massive genome expansion in bonnet fungi (Mycena s.s.) driven by repeated elements and novel gene families across ecological guilds.</title>
        <authorList>
            <consortium name="Lawrence Berkeley National Laboratory"/>
            <person name="Harder C.B."/>
            <person name="Miyauchi S."/>
            <person name="Viragh M."/>
            <person name="Kuo A."/>
            <person name="Thoen E."/>
            <person name="Andreopoulos B."/>
            <person name="Lu D."/>
            <person name="Skrede I."/>
            <person name="Drula E."/>
            <person name="Henrissat B."/>
            <person name="Morin E."/>
            <person name="Kohler A."/>
            <person name="Barry K."/>
            <person name="LaButti K."/>
            <person name="Morin E."/>
            <person name="Salamov A."/>
            <person name="Lipzen A."/>
            <person name="Mereny Z."/>
            <person name="Hegedus B."/>
            <person name="Baldrian P."/>
            <person name="Stursova M."/>
            <person name="Weitz H."/>
            <person name="Taylor A."/>
            <person name="Grigoriev I.V."/>
            <person name="Nagy L.G."/>
            <person name="Martin F."/>
            <person name="Kauserud H."/>
        </authorList>
    </citation>
    <scope>NUCLEOTIDE SEQUENCE</scope>
    <source>
        <strain evidence="3">CBHHK188m</strain>
    </source>
</reference>
<gene>
    <name evidence="3" type="ORF">DFH07DRAFT_934950</name>
</gene>
<dbReference type="CDD" id="cd00067">
    <property type="entry name" value="GAL4"/>
    <property type="match status" value="1"/>
</dbReference>
<protein>
    <recommendedName>
        <fullName evidence="2">Zn(2)-C6 fungal-type domain-containing protein</fullName>
    </recommendedName>
</protein>
<dbReference type="InterPro" id="IPR001138">
    <property type="entry name" value="Zn2Cys6_DnaBD"/>
</dbReference>
<keyword evidence="1" id="KW-0539">Nucleus</keyword>
<keyword evidence="4" id="KW-1185">Reference proteome</keyword>
<dbReference type="Pfam" id="PF00172">
    <property type="entry name" value="Zn_clus"/>
    <property type="match status" value="1"/>
</dbReference>
<feature type="domain" description="Zn(2)-C6 fungal-type" evidence="2">
    <location>
        <begin position="94"/>
        <end position="123"/>
    </location>
</feature>
<dbReference type="AlphaFoldDB" id="A0AAD7P2C3"/>
<sequence>MVGYYLPTTYYLPNPRNRRASRRTRRTRFEPGVRPMTNSHYVLISLRAVPYNRITAKIRHICIGRIRFLTRTTMSVDEQLRLQKSLALLKRRRACDSCRQKKRRCGGGNRCSYCVNRNLLCTYFQPAVSSRRMSIAHPQEDGSRGSIHCGVHRPDWHALLMQWYSIPTQCSIDEPNTKGNPAEGYRTPRPPFSIPPIPRDSIVVQIPAPANLFHASYPIVHATYVSNEPESRGALDRLSKLSHDPTYTTYSGHWLNPSVDSPIIPPVFGGDEPIYSATLHQSDNRRIEKQNGIIDRQEVRMVDYQYTTCVVEFWPMPLTYVPIRWNMGRVDATYRHFGLAKVVMHRSRRKRNHGYKLEQINLDEKELQRIK</sequence>
<dbReference type="PROSITE" id="PS00463">
    <property type="entry name" value="ZN2_CY6_FUNGAL_1"/>
    <property type="match status" value="1"/>
</dbReference>
<dbReference type="GO" id="GO:0000981">
    <property type="term" value="F:DNA-binding transcription factor activity, RNA polymerase II-specific"/>
    <property type="evidence" value="ECO:0007669"/>
    <property type="project" value="InterPro"/>
</dbReference>
<dbReference type="GO" id="GO:0008270">
    <property type="term" value="F:zinc ion binding"/>
    <property type="evidence" value="ECO:0007669"/>
    <property type="project" value="InterPro"/>
</dbReference>
<dbReference type="Gene3D" id="4.10.240.10">
    <property type="entry name" value="Zn(2)-C6 fungal-type DNA-binding domain"/>
    <property type="match status" value="1"/>
</dbReference>
<dbReference type="InterPro" id="IPR036864">
    <property type="entry name" value="Zn2-C6_fun-type_DNA-bd_sf"/>
</dbReference>
<dbReference type="PANTHER" id="PTHR31668">
    <property type="entry name" value="GLUCOSE TRANSPORT TRANSCRIPTION REGULATOR RGT1-RELATED-RELATED"/>
    <property type="match status" value="1"/>
</dbReference>
<name>A0AAD7P2C3_9AGAR</name>
<dbReference type="Proteomes" id="UP001215280">
    <property type="component" value="Unassembled WGS sequence"/>
</dbReference>
<proteinExistence type="predicted"/>